<keyword evidence="3" id="KW-1185">Reference proteome</keyword>
<feature type="region of interest" description="Disordered" evidence="1">
    <location>
        <begin position="467"/>
        <end position="522"/>
    </location>
</feature>
<feature type="compositionally biased region" description="Basic and acidic residues" evidence="1">
    <location>
        <begin position="176"/>
        <end position="214"/>
    </location>
</feature>
<dbReference type="Proteomes" id="UP000077202">
    <property type="component" value="Unassembled WGS sequence"/>
</dbReference>
<feature type="compositionally biased region" description="Basic and acidic residues" evidence="1">
    <location>
        <begin position="1022"/>
        <end position="1032"/>
    </location>
</feature>
<dbReference type="InterPro" id="IPR019340">
    <property type="entry name" value="Histone_AcTrfase_su3"/>
</dbReference>
<reference evidence="2" key="1">
    <citation type="submission" date="2016-03" db="EMBL/GenBank/DDBJ databases">
        <title>Mechanisms controlling the formation of the plant cell surface in tip-growing cells are functionally conserved among land plants.</title>
        <authorList>
            <person name="Honkanen S."/>
            <person name="Jones V.A."/>
            <person name="Morieri G."/>
            <person name="Champion C."/>
            <person name="Hetherington A.J."/>
            <person name="Kelly S."/>
            <person name="Saint-Marcoux D."/>
            <person name="Proust H."/>
            <person name="Prescott H."/>
            <person name="Dolan L."/>
        </authorList>
    </citation>
    <scope>NUCLEOTIDE SEQUENCE [LARGE SCALE GENOMIC DNA]</scope>
    <source>
        <tissue evidence="2">Whole gametophyte</tissue>
    </source>
</reference>
<gene>
    <name evidence="2" type="ORF">AXG93_1130s1550</name>
</gene>
<feature type="region of interest" description="Disordered" evidence="1">
    <location>
        <begin position="1062"/>
        <end position="1118"/>
    </location>
</feature>
<feature type="compositionally biased region" description="Basic and acidic residues" evidence="1">
    <location>
        <begin position="998"/>
        <end position="1010"/>
    </location>
</feature>
<proteinExistence type="predicted"/>
<feature type="compositionally biased region" description="Low complexity" evidence="1">
    <location>
        <begin position="223"/>
        <end position="235"/>
    </location>
</feature>
<feature type="compositionally biased region" description="Low complexity" evidence="1">
    <location>
        <begin position="343"/>
        <end position="356"/>
    </location>
</feature>
<feature type="compositionally biased region" description="Polar residues" evidence="1">
    <location>
        <begin position="320"/>
        <end position="331"/>
    </location>
</feature>
<feature type="compositionally biased region" description="Basic and acidic residues" evidence="1">
    <location>
        <begin position="388"/>
        <end position="402"/>
    </location>
</feature>
<accession>A0A176VHR4</accession>
<dbReference type="PANTHER" id="PTHR31115">
    <property type="entry name" value="OS05G0107300 PROTEIN"/>
    <property type="match status" value="1"/>
</dbReference>
<feature type="compositionally biased region" description="Basic and acidic residues" evidence="1">
    <location>
        <begin position="1068"/>
        <end position="1091"/>
    </location>
</feature>
<feature type="region of interest" description="Disordered" evidence="1">
    <location>
        <begin position="952"/>
        <end position="1032"/>
    </location>
</feature>
<feature type="compositionally biased region" description="Basic and acidic residues" evidence="1">
    <location>
        <begin position="426"/>
        <end position="436"/>
    </location>
</feature>
<protein>
    <submittedName>
        <fullName evidence="2">Uncharacterized protein</fullName>
    </submittedName>
</protein>
<feature type="compositionally biased region" description="Basic and acidic residues" evidence="1">
    <location>
        <begin position="475"/>
        <end position="501"/>
    </location>
</feature>
<feature type="region of interest" description="Disordered" evidence="1">
    <location>
        <begin position="683"/>
        <end position="732"/>
    </location>
</feature>
<feature type="compositionally biased region" description="Basic and acidic residues" evidence="1">
    <location>
        <begin position="700"/>
        <end position="719"/>
    </location>
</feature>
<comment type="caution">
    <text evidence="2">The sequence shown here is derived from an EMBL/GenBank/DDBJ whole genome shotgun (WGS) entry which is preliminary data.</text>
</comment>
<dbReference type="PANTHER" id="PTHR31115:SF3">
    <property type="entry name" value="EXPRESSED PROTEIN"/>
    <property type="match status" value="1"/>
</dbReference>
<evidence type="ECO:0000313" key="2">
    <source>
        <dbReference type="EMBL" id="OAE19902.1"/>
    </source>
</evidence>
<feature type="region of interest" description="Disordered" evidence="1">
    <location>
        <begin position="1"/>
        <end position="452"/>
    </location>
</feature>
<organism evidence="2 3">
    <name type="scientific">Marchantia polymorpha subsp. ruderalis</name>
    <dbReference type="NCBI Taxonomy" id="1480154"/>
    <lineage>
        <taxon>Eukaryota</taxon>
        <taxon>Viridiplantae</taxon>
        <taxon>Streptophyta</taxon>
        <taxon>Embryophyta</taxon>
        <taxon>Marchantiophyta</taxon>
        <taxon>Marchantiopsida</taxon>
        <taxon>Marchantiidae</taxon>
        <taxon>Marchantiales</taxon>
        <taxon>Marchantiaceae</taxon>
        <taxon>Marchantia</taxon>
    </lineage>
</organism>
<feature type="compositionally biased region" description="Polar residues" evidence="1">
    <location>
        <begin position="1011"/>
        <end position="1021"/>
    </location>
</feature>
<dbReference type="Pfam" id="PF10198">
    <property type="entry name" value="Ada3"/>
    <property type="match status" value="1"/>
</dbReference>
<evidence type="ECO:0000256" key="1">
    <source>
        <dbReference type="SAM" id="MobiDB-lite"/>
    </source>
</evidence>
<name>A0A176VHR4_MARPO</name>
<sequence length="1232" mass="132501">MKGNTNAPNPHVGGSDAGMPKGGDRNKRVVPNKRVRTSMADTRPDGRPTNVNPQRPSVLTDRDRDVSRPSSSLTSPAEEKERAAAPPSEGWEKTKMKGRRSGTKPDASVAALANGNSEGDREHKWSGQQHRANSESRSRPSEGHGFRSGPVHGITSVHKSESSGVQFNGVASRGTNKNERDIPHGREIPEKPESTPKLERPLKDNKPPSREDSHPANPTGLTKAKAARAPRSSSSAGGGPAHLARNTSFGDNRERHGPPPKVQAQLPSAATNRKRPAPSRSSSPPAQWVGQRPQKMARIARRVNLMPGAALAREDPPTAVSESPASRDNGGTNVGARSNPGMASGSGVARRVSVSSTHGHPQAKPKVGDRVTTSVGLSESDESEDDGDKVKEKAKKQGDWEQKATPPPTSQKMGNLVAPAKKTRVVAKEEGGDGVRRQGRSGRGAVAPRTSMVNPVLEKVEVSANAKQLRSVRVGPEKHDRPGRPPTKKDTAADRKVETAARRPRRPMGNGVSEVSGESDDDREELLNAVNMAINASGLACTNAFWKQMEPYFAHLTPADMLSLHQLTKDLEEGDSALLIPACGESTGKPEGQRNNTPPVSPSIDSGGGRSMSIANGSIELDGVKFGHSFKEKSEVGKTARKGVSGQWFERVLPLSQRLLAALIGESDIDEEVRRRDTFHDHSLYSRRDQSPHGLGSTSESDRLDGDSDGETGRHDTERWNTGGRDILPNGHTTRIAHNLHRDELGGDDEDILWNSEDNIAPVVKQEVGDDGILSGKDERGIRSSGPSSNMTAWEIHYQRMTVDERILLELQTIGINVEPPREDDEVCEEIRKMQRDLSDQVAINKDRIHTLERHILANKEKEEMDRERLAIDKLVEIAYSKRMGTRGSSGGKSSASKGAKAASLAMVKRLLLRVRGYEAGKTCFDGALKDLLLGVAPREVESSAVVVGVPEGVTPASAPTPATSLNLEPVASTAVPQPPKPTASVSSEGPGGRSVVRRTEVKSEKDATTEARQQTMPSSADRSRGKEDGWPLRAKEREVYLEDVAGGSGMRDVNALGANVLAGTKGKRSERERDGKGHGKESHTRSDSSKVARQTGIVNAKPERKTKTKPRQKTAPLSKAVNGLLAKPTAESKDRPVAPTSTQQFVGQVKPKDEVPAAAPPLASHNIVPDSEEAVDLSNIPLPGIEDLGGQAPDLGSWLQDFDEDVNLHQGEYVMGLEVPMDDLSDLGMML</sequence>
<feature type="compositionally biased region" description="Basic and acidic residues" evidence="1">
    <location>
        <begin position="132"/>
        <end position="145"/>
    </location>
</feature>
<dbReference type="EMBL" id="LVLJ01003744">
    <property type="protein sequence ID" value="OAE19902.1"/>
    <property type="molecule type" value="Genomic_DNA"/>
</dbReference>
<dbReference type="AlphaFoldDB" id="A0A176VHR4"/>
<feature type="region of interest" description="Disordered" evidence="1">
    <location>
        <begin position="585"/>
        <end position="609"/>
    </location>
</feature>
<evidence type="ECO:0000313" key="3">
    <source>
        <dbReference type="Proteomes" id="UP000077202"/>
    </source>
</evidence>